<name>A0ABD0Q761_CIRMR</name>
<keyword evidence="2" id="KW-1185">Reference proteome</keyword>
<protein>
    <submittedName>
        <fullName evidence="1">Uncharacterized protein</fullName>
    </submittedName>
</protein>
<evidence type="ECO:0000313" key="2">
    <source>
        <dbReference type="Proteomes" id="UP001529510"/>
    </source>
</evidence>
<organism evidence="1 2">
    <name type="scientific">Cirrhinus mrigala</name>
    <name type="common">Mrigala</name>
    <dbReference type="NCBI Taxonomy" id="683832"/>
    <lineage>
        <taxon>Eukaryota</taxon>
        <taxon>Metazoa</taxon>
        <taxon>Chordata</taxon>
        <taxon>Craniata</taxon>
        <taxon>Vertebrata</taxon>
        <taxon>Euteleostomi</taxon>
        <taxon>Actinopterygii</taxon>
        <taxon>Neopterygii</taxon>
        <taxon>Teleostei</taxon>
        <taxon>Ostariophysi</taxon>
        <taxon>Cypriniformes</taxon>
        <taxon>Cyprinidae</taxon>
        <taxon>Labeoninae</taxon>
        <taxon>Labeonini</taxon>
        <taxon>Cirrhinus</taxon>
    </lineage>
</organism>
<accession>A0ABD0Q761</accession>
<evidence type="ECO:0000313" key="1">
    <source>
        <dbReference type="EMBL" id="KAL0181797.1"/>
    </source>
</evidence>
<dbReference type="Proteomes" id="UP001529510">
    <property type="component" value="Unassembled WGS sequence"/>
</dbReference>
<proteinExistence type="predicted"/>
<reference evidence="1 2" key="1">
    <citation type="submission" date="2024-05" db="EMBL/GenBank/DDBJ databases">
        <title>Genome sequencing and assembly of Indian major carp, Cirrhinus mrigala (Hamilton, 1822).</title>
        <authorList>
            <person name="Mohindra V."/>
            <person name="Chowdhury L.M."/>
            <person name="Lal K."/>
            <person name="Jena J.K."/>
        </authorList>
    </citation>
    <scope>NUCLEOTIDE SEQUENCE [LARGE SCALE GENOMIC DNA]</scope>
    <source>
        <strain evidence="1">CM1030</strain>
        <tissue evidence="1">Blood</tissue>
    </source>
</reference>
<comment type="caution">
    <text evidence="1">The sequence shown here is derived from an EMBL/GenBank/DDBJ whole genome shotgun (WGS) entry which is preliminary data.</text>
</comment>
<feature type="non-terminal residue" evidence="1">
    <location>
        <position position="99"/>
    </location>
</feature>
<sequence>MPAVLKRAAKEGLNNRYLGNNLYTRFQCLFPGSARELMKSQKARFSARTRYTSSSSFTTLNEGPARGFMEVSQAEGRLWCTPHKTPLLDGILPRLPQGL</sequence>
<gene>
    <name evidence="1" type="ORF">M9458_024203</name>
</gene>
<dbReference type="EMBL" id="JAMKFB020000011">
    <property type="protein sequence ID" value="KAL0181797.1"/>
    <property type="molecule type" value="Genomic_DNA"/>
</dbReference>
<dbReference type="AlphaFoldDB" id="A0ABD0Q761"/>